<feature type="domain" description="GHMP kinase N-terminal" evidence="11">
    <location>
        <begin position="106"/>
        <end position="195"/>
    </location>
</feature>
<dbReference type="InterPro" id="IPR036554">
    <property type="entry name" value="GHMP_kinase_C_sf"/>
</dbReference>
<keyword evidence="2" id="KW-0808">Transferase</keyword>
<dbReference type="STRING" id="904291.A7J15_12195"/>
<feature type="domain" description="Galactokinase N-terminal" evidence="13">
    <location>
        <begin position="21"/>
        <end position="58"/>
    </location>
</feature>
<dbReference type="PROSITE" id="PS00106">
    <property type="entry name" value="GALACTOKINASE"/>
    <property type="match status" value="1"/>
</dbReference>
<dbReference type="PROSITE" id="PS00627">
    <property type="entry name" value="GHMP_KINASES_ATP"/>
    <property type="match status" value="1"/>
</dbReference>
<sequence>MTALDDARGLLASLTDAPLAGVWSSAGRANLIGEHTDYNEGYVLPFAIDRRTYAAVSPRADDAIRVASTFDPDPVELPIARLADTFAGEPGAAVRRGDVPEWAAYPLGVAWAALEASGRAPHTVLGLDIAFASDVPVGAGLSSSAAIEGATAFALDELWQLGLEGIQLARIGRTAENEAVGAPTGIMDQVSSMLGRADAATFLDCRSLEHETVELGLAAEDLALLVIDTQVQHAHSTGGYRDRREACERGAALLGVPALRDVAVADLDRARTVMDEVTFRRVRHIVTENQRVLDTVRTLRERGPRAIGELLLASHASMRDDFEISVPELDTAVDAAMSAGAIGARMTGGGFGGAAIALVESAAQDRVTAAVTEAFAAAGFAEPRIFPVTPSAGAGRDL</sequence>
<dbReference type="InterPro" id="IPR006206">
    <property type="entry name" value="Mevalonate/galactokinase"/>
</dbReference>
<dbReference type="InterPro" id="IPR014721">
    <property type="entry name" value="Ribsml_uS5_D2-typ_fold_subgr"/>
</dbReference>
<name>A0A1B9NIG9_9MICO</name>
<dbReference type="Gene3D" id="3.30.70.890">
    <property type="entry name" value="GHMP kinase, C-terminal domain"/>
    <property type="match status" value="1"/>
</dbReference>
<dbReference type="EC" id="2.7.1.6" evidence="10"/>
<comment type="similarity">
    <text evidence="1">Belongs to the GHMP kinase family. GalK subfamily.</text>
</comment>
<dbReference type="InterPro" id="IPR019741">
    <property type="entry name" value="Galactokinase_CS"/>
</dbReference>
<evidence type="ECO:0000256" key="7">
    <source>
        <dbReference type="ARBA" id="ARBA00022842"/>
    </source>
</evidence>
<keyword evidence="9" id="KW-0119">Carbohydrate metabolism</keyword>
<dbReference type="SUPFAM" id="SSF55060">
    <property type="entry name" value="GHMP Kinase, C-terminal domain"/>
    <property type="match status" value="1"/>
</dbReference>
<evidence type="ECO:0000256" key="1">
    <source>
        <dbReference type="ARBA" id="ARBA00006566"/>
    </source>
</evidence>
<comment type="caution">
    <text evidence="14">The sequence shown here is derived from an EMBL/GenBank/DDBJ whole genome shotgun (WGS) entry which is preliminary data.</text>
</comment>
<evidence type="ECO:0000256" key="9">
    <source>
        <dbReference type="ARBA" id="ARBA00023277"/>
    </source>
</evidence>
<dbReference type="AlphaFoldDB" id="A0A1B9NIG9"/>
<dbReference type="GO" id="GO:0004335">
    <property type="term" value="F:galactokinase activity"/>
    <property type="evidence" value="ECO:0007669"/>
    <property type="project" value="UniProtKB-UniRule"/>
</dbReference>
<evidence type="ECO:0000256" key="6">
    <source>
        <dbReference type="ARBA" id="ARBA00022840"/>
    </source>
</evidence>
<dbReference type="Pfam" id="PF10509">
    <property type="entry name" value="GalKase_gal_bdg"/>
    <property type="match status" value="1"/>
</dbReference>
<dbReference type="PANTHER" id="PTHR10457:SF7">
    <property type="entry name" value="GALACTOKINASE-RELATED"/>
    <property type="match status" value="1"/>
</dbReference>
<dbReference type="PRINTS" id="PR00473">
    <property type="entry name" value="GALCTOKINASE"/>
</dbReference>
<gene>
    <name evidence="14" type="ORF">A7J15_12195</name>
</gene>
<keyword evidence="6" id="KW-0067">ATP-binding</keyword>
<dbReference type="GO" id="GO:0005829">
    <property type="term" value="C:cytosol"/>
    <property type="evidence" value="ECO:0007669"/>
    <property type="project" value="TreeGrafter"/>
</dbReference>
<proteinExistence type="inferred from homology"/>
<dbReference type="PIRSF" id="PIRSF000530">
    <property type="entry name" value="Galactokinase"/>
    <property type="match status" value="1"/>
</dbReference>
<feature type="domain" description="GHMP kinase C-terminal" evidence="12">
    <location>
        <begin position="299"/>
        <end position="376"/>
    </location>
</feature>
<evidence type="ECO:0000256" key="2">
    <source>
        <dbReference type="ARBA" id="ARBA00022679"/>
    </source>
</evidence>
<evidence type="ECO:0000256" key="10">
    <source>
        <dbReference type="NCBIfam" id="TIGR00131"/>
    </source>
</evidence>
<dbReference type="Pfam" id="PF08544">
    <property type="entry name" value="GHMP_kinases_C"/>
    <property type="match status" value="1"/>
</dbReference>
<keyword evidence="15" id="KW-1185">Reference proteome</keyword>
<keyword evidence="3" id="KW-0479">Metal-binding</keyword>
<protein>
    <recommendedName>
        <fullName evidence="10">Galactokinase</fullName>
        <ecNumber evidence="10">2.7.1.6</ecNumber>
    </recommendedName>
</protein>
<dbReference type="InterPro" id="IPR006203">
    <property type="entry name" value="GHMP_knse_ATP-bd_CS"/>
</dbReference>
<evidence type="ECO:0000256" key="4">
    <source>
        <dbReference type="ARBA" id="ARBA00022741"/>
    </source>
</evidence>
<dbReference type="InterPro" id="IPR013750">
    <property type="entry name" value="GHMP_kinase_C_dom"/>
</dbReference>
<evidence type="ECO:0000256" key="3">
    <source>
        <dbReference type="ARBA" id="ARBA00022723"/>
    </source>
</evidence>
<dbReference type="PANTHER" id="PTHR10457">
    <property type="entry name" value="MEVALONATE KINASE/GALACTOKINASE"/>
    <property type="match status" value="1"/>
</dbReference>
<keyword evidence="4" id="KW-0547">Nucleotide-binding</keyword>
<dbReference type="InterPro" id="IPR019539">
    <property type="entry name" value="GalKase_N"/>
</dbReference>
<evidence type="ECO:0000313" key="15">
    <source>
        <dbReference type="Proteomes" id="UP000093355"/>
    </source>
</evidence>
<evidence type="ECO:0000259" key="11">
    <source>
        <dbReference type="Pfam" id="PF00288"/>
    </source>
</evidence>
<dbReference type="SUPFAM" id="SSF54211">
    <property type="entry name" value="Ribosomal protein S5 domain 2-like"/>
    <property type="match status" value="1"/>
</dbReference>
<keyword evidence="5 14" id="KW-0418">Kinase</keyword>
<keyword evidence="7" id="KW-0460">Magnesium</keyword>
<dbReference type="NCBIfam" id="TIGR00131">
    <property type="entry name" value="gal_kin"/>
    <property type="match status" value="1"/>
</dbReference>
<dbReference type="RefSeq" id="WP_067028382.1">
    <property type="nucleotide sequence ID" value="NZ_CP038256.1"/>
</dbReference>
<accession>A0A1B9NIG9</accession>
<dbReference type="GO" id="GO:0046872">
    <property type="term" value="F:metal ion binding"/>
    <property type="evidence" value="ECO:0007669"/>
    <property type="project" value="UniProtKB-KW"/>
</dbReference>
<dbReference type="EMBL" id="LXMD01000003">
    <property type="protein sequence ID" value="OCG76364.1"/>
    <property type="molecule type" value="Genomic_DNA"/>
</dbReference>
<evidence type="ECO:0000256" key="8">
    <source>
        <dbReference type="ARBA" id="ARBA00023144"/>
    </source>
</evidence>
<dbReference type="Gene3D" id="3.30.230.10">
    <property type="match status" value="1"/>
</dbReference>
<keyword evidence="8" id="KW-0299">Galactose metabolism</keyword>
<evidence type="ECO:0000313" key="14">
    <source>
        <dbReference type="EMBL" id="OCG76364.1"/>
    </source>
</evidence>
<dbReference type="InterPro" id="IPR020568">
    <property type="entry name" value="Ribosomal_Su5_D2-typ_SF"/>
</dbReference>
<evidence type="ECO:0000259" key="12">
    <source>
        <dbReference type="Pfam" id="PF08544"/>
    </source>
</evidence>
<evidence type="ECO:0000256" key="5">
    <source>
        <dbReference type="ARBA" id="ARBA00022777"/>
    </source>
</evidence>
<evidence type="ECO:0000259" key="13">
    <source>
        <dbReference type="Pfam" id="PF10509"/>
    </source>
</evidence>
<dbReference type="GO" id="GO:0005524">
    <property type="term" value="F:ATP binding"/>
    <property type="evidence" value="ECO:0007669"/>
    <property type="project" value="UniProtKB-UniRule"/>
</dbReference>
<dbReference type="Proteomes" id="UP000093355">
    <property type="component" value="Unassembled WGS sequence"/>
</dbReference>
<organism evidence="14 15">
    <name type="scientific">Microbacterium sediminis</name>
    <dbReference type="NCBI Taxonomy" id="904291"/>
    <lineage>
        <taxon>Bacteria</taxon>
        <taxon>Bacillati</taxon>
        <taxon>Actinomycetota</taxon>
        <taxon>Actinomycetes</taxon>
        <taxon>Micrococcales</taxon>
        <taxon>Microbacteriaceae</taxon>
        <taxon>Microbacterium</taxon>
    </lineage>
</organism>
<dbReference type="Pfam" id="PF00288">
    <property type="entry name" value="GHMP_kinases_N"/>
    <property type="match status" value="1"/>
</dbReference>
<reference evidence="14 15" key="1">
    <citation type="submission" date="2016-05" db="EMBL/GenBank/DDBJ databases">
        <authorList>
            <person name="Lavstsen T."/>
            <person name="Jespersen J.S."/>
        </authorList>
    </citation>
    <scope>NUCLEOTIDE SEQUENCE [LARGE SCALE GENOMIC DNA]</scope>
    <source>
        <strain evidence="14 15">YLB-01</strain>
    </source>
</reference>
<dbReference type="PRINTS" id="PR00959">
    <property type="entry name" value="MEVGALKINASE"/>
</dbReference>
<dbReference type="FunFam" id="3.30.70.890:FF:000001">
    <property type="entry name" value="Galactokinase"/>
    <property type="match status" value="1"/>
</dbReference>
<dbReference type="GO" id="GO:0006012">
    <property type="term" value="P:galactose metabolic process"/>
    <property type="evidence" value="ECO:0007669"/>
    <property type="project" value="UniProtKB-UniRule"/>
</dbReference>
<dbReference type="InterPro" id="IPR006204">
    <property type="entry name" value="GHMP_kinase_N_dom"/>
</dbReference>
<dbReference type="InterPro" id="IPR000705">
    <property type="entry name" value="Galactokinase"/>
</dbReference>
<dbReference type="OrthoDB" id="250531at2"/>